<name>A0ABD1N6V9_9FABA</name>
<dbReference type="FunFam" id="3.40.50.2000:FF:000019">
    <property type="entry name" value="Glycosyltransferase"/>
    <property type="match status" value="1"/>
</dbReference>
<dbReference type="AlphaFoldDB" id="A0ABD1N6V9"/>
<dbReference type="InterPro" id="IPR018247">
    <property type="entry name" value="EF_Hand_1_Ca_BS"/>
</dbReference>
<evidence type="ECO:0000313" key="5">
    <source>
        <dbReference type="EMBL" id="KAL2343502.1"/>
    </source>
</evidence>
<dbReference type="InterPro" id="IPR035595">
    <property type="entry name" value="UDP_glycos_trans_CS"/>
</dbReference>
<feature type="domain" description="EF-hand" evidence="4">
    <location>
        <begin position="412"/>
        <end position="447"/>
    </location>
</feature>
<dbReference type="PANTHER" id="PTHR11926">
    <property type="entry name" value="GLUCOSYL/GLUCURONOSYL TRANSFERASES"/>
    <property type="match status" value="1"/>
</dbReference>
<dbReference type="Pfam" id="PF00201">
    <property type="entry name" value="UDPGT"/>
    <property type="match status" value="1"/>
</dbReference>
<dbReference type="PROSITE" id="PS00375">
    <property type="entry name" value="UDPGT"/>
    <property type="match status" value="1"/>
</dbReference>
<dbReference type="CDD" id="cd03784">
    <property type="entry name" value="GT1_Gtf-like"/>
    <property type="match status" value="1"/>
</dbReference>
<dbReference type="PANTHER" id="PTHR11926:SF1421">
    <property type="entry name" value="GLYCOSYLTRANSFERASE"/>
    <property type="match status" value="1"/>
</dbReference>
<dbReference type="InterPro" id="IPR002048">
    <property type="entry name" value="EF_hand_dom"/>
</dbReference>
<sequence>MNERRGSVHFSHTFSNHASMLRHNILLVIFPAQGQINPAFQLSKRVIAMGARVTIPITLHLHRRIANKAPISGFSLAAFSDGHDDGFNQHTATDADFTLYASQLHQRATAFISHLILSAASDGDPFTCLLYTLLVPWAPPLARRFNLPAAMLWIEPATVLNIFYHYFHGYADHINNKSKTSNIVLPGFSFSFSPRDIPSILLHRESSLSSSFIFPLFKEQIQQLDLEPNLLVLVNTFEALEKEALSAVDKLNMIPIGPLVPSAILDGKDPRDTSFGGDLLPVSSHYPEWLDSKQENSVVYVSFGSNRLLSKRQMEEIAFALLDCGRPFLWVIRRKVVEDGREEEEDDISCREELEKKGKIVTWCSQTEVLSHASVGCFVTHCGWNSTMEGLVCGVPMVAFPQFMDQMTNAKLIEDVWKVGVRVEDEDDDGIVEGKEIKRCMEVVMGNGDKGNELRRNAEKWKVKAREAAMEGGPSERNLKAFLYGVV</sequence>
<organism evidence="5 6">
    <name type="scientific">Flemingia macrophylla</name>
    <dbReference type="NCBI Taxonomy" id="520843"/>
    <lineage>
        <taxon>Eukaryota</taxon>
        <taxon>Viridiplantae</taxon>
        <taxon>Streptophyta</taxon>
        <taxon>Embryophyta</taxon>
        <taxon>Tracheophyta</taxon>
        <taxon>Spermatophyta</taxon>
        <taxon>Magnoliopsida</taxon>
        <taxon>eudicotyledons</taxon>
        <taxon>Gunneridae</taxon>
        <taxon>Pentapetalae</taxon>
        <taxon>rosids</taxon>
        <taxon>fabids</taxon>
        <taxon>Fabales</taxon>
        <taxon>Fabaceae</taxon>
        <taxon>Papilionoideae</taxon>
        <taxon>50 kb inversion clade</taxon>
        <taxon>NPAAA clade</taxon>
        <taxon>indigoferoid/millettioid clade</taxon>
        <taxon>Phaseoleae</taxon>
        <taxon>Flemingia</taxon>
    </lineage>
</organism>
<evidence type="ECO:0000259" key="4">
    <source>
        <dbReference type="PROSITE" id="PS50222"/>
    </source>
</evidence>
<evidence type="ECO:0000256" key="2">
    <source>
        <dbReference type="ARBA" id="ARBA00022679"/>
    </source>
</evidence>
<reference evidence="5 6" key="1">
    <citation type="submission" date="2024-08" db="EMBL/GenBank/DDBJ databases">
        <title>Insights into the chromosomal genome structure of Flemingia macrophylla.</title>
        <authorList>
            <person name="Ding Y."/>
            <person name="Zhao Y."/>
            <person name="Bi W."/>
            <person name="Wu M."/>
            <person name="Zhao G."/>
            <person name="Gong Y."/>
            <person name="Li W."/>
            <person name="Zhang P."/>
        </authorList>
    </citation>
    <scope>NUCLEOTIDE SEQUENCE [LARGE SCALE GENOMIC DNA]</scope>
    <source>
        <strain evidence="5">DYQJB</strain>
        <tissue evidence="5">Leaf</tissue>
    </source>
</reference>
<comment type="caution">
    <text evidence="5">The sequence shown here is derived from an EMBL/GenBank/DDBJ whole genome shotgun (WGS) entry which is preliminary data.</text>
</comment>
<evidence type="ECO:0000313" key="6">
    <source>
        <dbReference type="Proteomes" id="UP001603857"/>
    </source>
</evidence>
<gene>
    <name evidence="5" type="ORF">Fmac_004787</name>
</gene>
<evidence type="ECO:0000256" key="3">
    <source>
        <dbReference type="RuleBase" id="RU003718"/>
    </source>
</evidence>
<keyword evidence="3" id="KW-0328">Glycosyltransferase</keyword>
<dbReference type="GO" id="GO:0008194">
    <property type="term" value="F:UDP-glycosyltransferase activity"/>
    <property type="evidence" value="ECO:0007669"/>
    <property type="project" value="UniProtKB-ARBA"/>
</dbReference>
<evidence type="ECO:0000256" key="1">
    <source>
        <dbReference type="ARBA" id="ARBA00009995"/>
    </source>
</evidence>
<dbReference type="Gene3D" id="3.40.50.2000">
    <property type="entry name" value="Glycogen Phosphorylase B"/>
    <property type="match status" value="2"/>
</dbReference>
<dbReference type="InterPro" id="IPR002213">
    <property type="entry name" value="UDP_glucos_trans"/>
</dbReference>
<dbReference type="PROSITE" id="PS00018">
    <property type="entry name" value="EF_HAND_1"/>
    <property type="match status" value="1"/>
</dbReference>
<keyword evidence="6" id="KW-1185">Reference proteome</keyword>
<comment type="similarity">
    <text evidence="1 3">Belongs to the UDP-glycosyltransferase family.</text>
</comment>
<dbReference type="EMBL" id="JBGMDY010000002">
    <property type="protein sequence ID" value="KAL2343502.1"/>
    <property type="molecule type" value="Genomic_DNA"/>
</dbReference>
<dbReference type="Proteomes" id="UP001603857">
    <property type="component" value="Unassembled WGS sequence"/>
</dbReference>
<proteinExistence type="inferred from homology"/>
<protein>
    <recommendedName>
        <fullName evidence="4">EF-hand domain-containing protein</fullName>
    </recommendedName>
</protein>
<keyword evidence="2 3" id="KW-0808">Transferase</keyword>
<accession>A0ABD1N6V9</accession>
<dbReference type="SUPFAM" id="SSF53756">
    <property type="entry name" value="UDP-Glycosyltransferase/glycogen phosphorylase"/>
    <property type="match status" value="1"/>
</dbReference>
<dbReference type="PROSITE" id="PS50222">
    <property type="entry name" value="EF_HAND_2"/>
    <property type="match status" value="1"/>
</dbReference>